<evidence type="ECO:0000259" key="5">
    <source>
        <dbReference type="Pfam" id="PF14257"/>
    </source>
</evidence>
<dbReference type="eggNOG" id="COG5662">
    <property type="taxonomic scope" value="Bacteria"/>
</dbReference>
<feature type="domain" description="DUF4349" evidence="5">
    <location>
        <begin position="221"/>
        <end position="319"/>
    </location>
</feature>
<organism evidence="6 7">
    <name type="scientific">Pelotomaculum thermopropionicum (strain DSM 13744 / JCM 10971 / SI)</name>
    <dbReference type="NCBI Taxonomy" id="370438"/>
    <lineage>
        <taxon>Bacteria</taxon>
        <taxon>Bacillati</taxon>
        <taxon>Bacillota</taxon>
        <taxon>Clostridia</taxon>
        <taxon>Eubacteriales</taxon>
        <taxon>Desulfotomaculaceae</taxon>
        <taxon>Pelotomaculum</taxon>
    </lineage>
</organism>
<keyword evidence="7" id="KW-1185">Reference proteome</keyword>
<feature type="domain" description="Putative zinc-finger" evidence="4">
    <location>
        <begin position="3"/>
        <end position="36"/>
    </location>
</feature>
<dbReference type="Pfam" id="PF13490">
    <property type="entry name" value="zf-HC2"/>
    <property type="match status" value="1"/>
</dbReference>
<reference evidence="7" key="1">
    <citation type="journal article" date="2008" name="Genome Res.">
        <title>The genome of Pelotomaculum thermopropionicum reveals niche-associated evolution in anaerobic microbiota.</title>
        <authorList>
            <person name="Kosaka T."/>
            <person name="Kato S."/>
            <person name="Shimoyama T."/>
            <person name="Ishii S."/>
            <person name="Abe T."/>
            <person name="Watanabe K."/>
        </authorList>
    </citation>
    <scope>NUCLEOTIDE SEQUENCE [LARGE SCALE GENOMIC DNA]</scope>
    <source>
        <strain evidence="7">DSM 13744 / JCM 10971 / SI</strain>
    </source>
</reference>
<protein>
    <recommendedName>
        <fullName evidence="2">Anti-sigma-W factor RsiW</fullName>
    </recommendedName>
</protein>
<evidence type="ECO:0000256" key="2">
    <source>
        <dbReference type="ARBA" id="ARBA00024438"/>
    </source>
</evidence>
<dbReference type="HOGENOM" id="CLU_062410_0_0_9"/>
<dbReference type="Pfam" id="PF14257">
    <property type="entry name" value="DUF4349"/>
    <property type="match status" value="1"/>
</dbReference>
<dbReference type="InterPro" id="IPR041916">
    <property type="entry name" value="Anti_sigma_zinc_sf"/>
</dbReference>
<dbReference type="Proteomes" id="UP000006556">
    <property type="component" value="Chromosome"/>
</dbReference>
<dbReference type="AlphaFoldDB" id="A5CYF8"/>
<evidence type="ECO:0000313" key="7">
    <source>
        <dbReference type="Proteomes" id="UP000006556"/>
    </source>
</evidence>
<feature type="region of interest" description="Disordered" evidence="3">
    <location>
        <begin position="129"/>
        <end position="210"/>
    </location>
</feature>
<dbReference type="Gene3D" id="1.10.10.1320">
    <property type="entry name" value="Anti-sigma factor, zinc-finger domain"/>
    <property type="match status" value="1"/>
</dbReference>
<evidence type="ECO:0000256" key="1">
    <source>
        <dbReference type="ARBA" id="ARBA00024353"/>
    </source>
</evidence>
<dbReference type="InterPro" id="IPR027383">
    <property type="entry name" value="Znf_put"/>
</dbReference>
<evidence type="ECO:0000313" key="6">
    <source>
        <dbReference type="EMBL" id="BAF60975.1"/>
    </source>
</evidence>
<dbReference type="STRING" id="370438.PTH_2794"/>
<dbReference type="KEGG" id="pth:PTH_2794"/>
<dbReference type="InterPro" id="IPR025645">
    <property type="entry name" value="DUF4349"/>
</dbReference>
<comment type="similarity">
    <text evidence="1">Belongs to the zinc-associated anti-sigma factor (ZAS) superfamily. Anti-sigma-W factor family.</text>
</comment>
<name>A5CYF8_PELTS</name>
<gene>
    <name evidence="6" type="ordered locus">PTH_2794</name>
</gene>
<sequence>MDCREMQLLISLRLDGELSKDEQAALAGHLAGCEACCREAALQERLSAALRELGREEAQAPPELCGLVMSRLAAGRRPVFAWLPAAWRKAVASAAAVLILAGGAAGVTAGLKMAGGGKMIVFETPAKTDAGGGGSAAQLNEAASGAGNPVGPPGQESAPDSGQKVLAPADGKGSGAGSPGLTGKEANSVAPGGSGGSTSAPVETPLPAGEPRALLNSSMKITSTVLKVAVGDLTEARAKAVALAAGAGAATQVFPEQGGGKKIVVIRIAAETGRAKAMIAELAQLGTVTDRQDESRDVTALYNEAMVQYSDLQARLNASSDPAGRQQLEAQAASYKRQLEAWEAEAGKHIIMLWLEGS</sequence>
<evidence type="ECO:0000256" key="3">
    <source>
        <dbReference type="SAM" id="MobiDB-lite"/>
    </source>
</evidence>
<evidence type="ECO:0000259" key="4">
    <source>
        <dbReference type="Pfam" id="PF13490"/>
    </source>
</evidence>
<dbReference type="EMBL" id="AP009389">
    <property type="protein sequence ID" value="BAF60975.1"/>
    <property type="molecule type" value="Genomic_DNA"/>
</dbReference>
<proteinExistence type="inferred from homology"/>
<accession>A5CYF8</accession>